<dbReference type="PANTHER" id="PTHR46600">
    <property type="entry name" value="THAP DOMAIN-CONTAINING"/>
    <property type="match status" value="1"/>
</dbReference>
<dbReference type="GO" id="GO:0043565">
    <property type="term" value="F:sequence-specific DNA binding"/>
    <property type="evidence" value="ECO:0007669"/>
    <property type="project" value="InterPro"/>
</dbReference>
<dbReference type="InterPro" id="IPR006612">
    <property type="entry name" value="THAP_Znf"/>
</dbReference>
<feature type="domain" description="THAP-type" evidence="6">
    <location>
        <begin position="1"/>
        <end position="90"/>
    </location>
</feature>
<dbReference type="SUPFAM" id="SSF57716">
    <property type="entry name" value="Glucocorticoid receptor-like (DNA-binding domain)"/>
    <property type="match status" value="1"/>
</dbReference>
<dbReference type="Pfam" id="PF05485">
    <property type="entry name" value="THAP"/>
    <property type="match status" value="1"/>
</dbReference>
<reference evidence="7 8" key="1">
    <citation type="submission" date="2015-09" db="EMBL/GenBank/DDBJ databases">
        <title>Trachymyrmex cornetzi WGS genome.</title>
        <authorList>
            <person name="Nygaard S."/>
            <person name="Hu H."/>
            <person name="Boomsma J."/>
            <person name="Zhang G."/>
        </authorList>
    </citation>
    <scope>NUCLEOTIDE SEQUENCE [LARGE SCALE GENOMIC DNA]</scope>
    <source>
        <strain evidence="7">Tcor2-1</strain>
        <tissue evidence="7">Whole body</tissue>
    </source>
</reference>
<dbReference type="Gene3D" id="6.20.210.20">
    <property type="entry name" value="THAP domain"/>
    <property type="match status" value="1"/>
</dbReference>
<evidence type="ECO:0000313" key="8">
    <source>
        <dbReference type="Proteomes" id="UP000078492"/>
    </source>
</evidence>
<dbReference type="EMBL" id="KQ980841">
    <property type="protein sequence ID" value="KYN12329.1"/>
    <property type="molecule type" value="Genomic_DNA"/>
</dbReference>
<keyword evidence="8" id="KW-1185">Reference proteome</keyword>
<dbReference type="InterPro" id="IPR038441">
    <property type="entry name" value="THAP_Znf_sf"/>
</dbReference>
<evidence type="ECO:0000256" key="5">
    <source>
        <dbReference type="PROSITE-ProRule" id="PRU00309"/>
    </source>
</evidence>
<keyword evidence="3" id="KW-0862">Zinc</keyword>
<proteinExistence type="predicted"/>
<dbReference type="KEGG" id="tcz:108767502"/>
<evidence type="ECO:0000313" key="7">
    <source>
        <dbReference type="EMBL" id="KYN12329.1"/>
    </source>
</evidence>
<dbReference type="SMART" id="SM00980">
    <property type="entry name" value="THAP"/>
    <property type="match status" value="1"/>
</dbReference>
<dbReference type="PANTHER" id="PTHR46600:SF11">
    <property type="entry name" value="THAP DOMAIN-CONTAINING PROTEIN 10"/>
    <property type="match status" value="1"/>
</dbReference>
<evidence type="ECO:0000256" key="1">
    <source>
        <dbReference type="ARBA" id="ARBA00022723"/>
    </source>
</evidence>
<protein>
    <recommendedName>
        <fullName evidence="6">THAP-type domain-containing protein</fullName>
    </recommendedName>
</protein>
<evidence type="ECO:0000256" key="2">
    <source>
        <dbReference type="ARBA" id="ARBA00022771"/>
    </source>
</evidence>
<evidence type="ECO:0000256" key="3">
    <source>
        <dbReference type="ARBA" id="ARBA00022833"/>
    </source>
</evidence>
<dbReference type="PROSITE" id="PS50950">
    <property type="entry name" value="ZF_THAP"/>
    <property type="match status" value="1"/>
</dbReference>
<dbReference type="GO" id="GO:0008270">
    <property type="term" value="F:zinc ion binding"/>
    <property type="evidence" value="ECO:0007669"/>
    <property type="project" value="UniProtKB-KW"/>
</dbReference>
<dbReference type="Proteomes" id="UP000078492">
    <property type="component" value="Unassembled WGS sequence"/>
</dbReference>
<keyword evidence="1" id="KW-0479">Metal-binding</keyword>
<keyword evidence="2 5" id="KW-0863">Zinc-finger</keyword>
<gene>
    <name evidence="7" type="ORF">ALC57_15500</name>
</gene>
<evidence type="ECO:0000256" key="4">
    <source>
        <dbReference type="ARBA" id="ARBA00023125"/>
    </source>
</evidence>
<dbReference type="OrthoDB" id="7546846at2759"/>
<sequence>MPSCVVRNCKNNSWRTKRQKISYLSFPKETEMIERWKIVCKEGVNLKYARICSKHFHPSQFENKSWLQDFVGKSANVRVKLRRDAVPLIAVEDNKISMDNDLEVDIAQPVARCSFNPGIDCAASTSTSSCASQAALNTAVVPNIDISQEMERVSVLYPDEIYSSDEIYLSNQDQIEETKEKVYVYVVLKN</sequence>
<name>A0A151IWW8_9HYME</name>
<dbReference type="STRING" id="471704.A0A151IWW8"/>
<dbReference type="AlphaFoldDB" id="A0A151IWW8"/>
<evidence type="ECO:0000259" key="6">
    <source>
        <dbReference type="PROSITE" id="PS50950"/>
    </source>
</evidence>
<dbReference type="InterPro" id="IPR026516">
    <property type="entry name" value="THAP1/10"/>
</dbReference>
<accession>A0A151IWW8</accession>
<organism evidence="7 8">
    <name type="scientific">Trachymyrmex cornetzi</name>
    <dbReference type="NCBI Taxonomy" id="471704"/>
    <lineage>
        <taxon>Eukaryota</taxon>
        <taxon>Metazoa</taxon>
        <taxon>Ecdysozoa</taxon>
        <taxon>Arthropoda</taxon>
        <taxon>Hexapoda</taxon>
        <taxon>Insecta</taxon>
        <taxon>Pterygota</taxon>
        <taxon>Neoptera</taxon>
        <taxon>Endopterygota</taxon>
        <taxon>Hymenoptera</taxon>
        <taxon>Apocrita</taxon>
        <taxon>Aculeata</taxon>
        <taxon>Formicoidea</taxon>
        <taxon>Formicidae</taxon>
        <taxon>Myrmicinae</taxon>
        <taxon>Trachymyrmex</taxon>
    </lineage>
</organism>
<dbReference type="SMART" id="SM00692">
    <property type="entry name" value="DM3"/>
    <property type="match status" value="1"/>
</dbReference>
<keyword evidence="4 5" id="KW-0238">DNA-binding</keyword>